<dbReference type="GO" id="GO:0070290">
    <property type="term" value="F:N-acylphosphatidylethanolamine-specific phospholipase D activity"/>
    <property type="evidence" value="ECO:0007669"/>
    <property type="project" value="TreeGrafter"/>
</dbReference>
<feature type="compositionally biased region" description="Basic and acidic residues" evidence="1">
    <location>
        <begin position="86"/>
        <end position="103"/>
    </location>
</feature>
<sequence>MFDGERPLLDSDSIDEFSGNMASIRVLPMQRDVSTAHHKRNSKGEFTGRFHNPWPSWRGLSLKDAYESYMDGATLKPPPEAGENESPEKNGRMVKVRRPEWEQKPQNGEELEKSRAKVCWLGHAGTFVQLPWPDREGAKGVRENEGVGILFDPIFSKRCSPVQWFGPARNLPPPCRVAELPRIHICLISHDHYDHLDYNTIMELYRTNSEHIHFFVPLGVKKWFISCKIPAHQVVELDWHQEALVKIPRSVSSYSDNGYPPRASMATESDDEAAPLTGGAGDGDHYDDQHFGKYANGAALTLKVICTPAQHRSGRGIFDHFSSLWSSWVVGVVNRGDNEDDPFEDEALEDRDSERRFRPEDGFRMYFAGDTGFRYAGAPKQESHLAMCPAFQEIADRYGPMDFCCLPISTGSSLSFLRSILGISLNHYKLTSTQHLNSWDAIQISKVMGSKASLAVHHSTFSPEDESRGNLWEFRRTTESENVSTEWGERGCFKVSDVGEVLYL</sequence>
<dbReference type="InterPro" id="IPR001279">
    <property type="entry name" value="Metallo-B-lactamas"/>
</dbReference>
<dbReference type="OrthoDB" id="332863at2759"/>
<proteinExistence type="predicted"/>
<dbReference type="SUPFAM" id="SSF56281">
    <property type="entry name" value="Metallo-hydrolase/oxidoreductase"/>
    <property type="match status" value="1"/>
</dbReference>
<evidence type="ECO:0000313" key="4">
    <source>
        <dbReference type="Proteomes" id="UP000812966"/>
    </source>
</evidence>
<evidence type="ECO:0000256" key="1">
    <source>
        <dbReference type="SAM" id="MobiDB-lite"/>
    </source>
</evidence>
<dbReference type="GO" id="GO:0070291">
    <property type="term" value="P:N-acylethanolamine metabolic process"/>
    <property type="evidence" value="ECO:0007669"/>
    <property type="project" value="TreeGrafter"/>
</dbReference>
<dbReference type="AlphaFoldDB" id="A0A8K0JT99"/>
<dbReference type="PANTHER" id="PTHR15032">
    <property type="entry name" value="N-ACYL-PHOSPHATIDYLETHANOLAMINE-HYDROLYZING PHOSPHOLIPASE D"/>
    <property type="match status" value="1"/>
</dbReference>
<dbReference type="Proteomes" id="UP000812966">
    <property type="component" value="Unassembled WGS sequence"/>
</dbReference>
<dbReference type="PANTHER" id="PTHR15032:SF27">
    <property type="entry name" value="N-ACYL-PHOSPHATIDYLETHANOLAMINE-HYDROLYZING PHOSPHOLIPASE D"/>
    <property type="match status" value="1"/>
</dbReference>
<name>A0A8K0JT99_9TREE</name>
<protein>
    <recommendedName>
        <fullName evidence="2">Metallo-beta-lactamase domain-containing protein</fullName>
    </recommendedName>
</protein>
<gene>
    <name evidence="3" type="ORF">FFLO_02141</name>
</gene>
<comment type="caution">
    <text evidence="3">The sequence shown here is derived from an EMBL/GenBank/DDBJ whole genome shotgun (WGS) entry which is preliminary data.</text>
</comment>
<dbReference type="Gene3D" id="3.60.15.10">
    <property type="entry name" value="Ribonuclease Z/Hydroxyacylglutathione hydrolase-like"/>
    <property type="match status" value="1"/>
</dbReference>
<feature type="region of interest" description="Disordered" evidence="1">
    <location>
        <begin position="71"/>
        <end position="109"/>
    </location>
</feature>
<evidence type="ECO:0000259" key="2">
    <source>
        <dbReference type="Pfam" id="PF12706"/>
    </source>
</evidence>
<dbReference type="EMBL" id="JABELV010000033">
    <property type="protein sequence ID" value="KAG7562361.1"/>
    <property type="molecule type" value="Genomic_DNA"/>
</dbReference>
<dbReference type="GO" id="GO:0005737">
    <property type="term" value="C:cytoplasm"/>
    <property type="evidence" value="ECO:0007669"/>
    <property type="project" value="TreeGrafter"/>
</dbReference>
<organism evidence="3 4">
    <name type="scientific">Filobasidium floriforme</name>
    <dbReference type="NCBI Taxonomy" id="5210"/>
    <lineage>
        <taxon>Eukaryota</taxon>
        <taxon>Fungi</taxon>
        <taxon>Dikarya</taxon>
        <taxon>Basidiomycota</taxon>
        <taxon>Agaricomycotina</taxon>
        <taxon>Tremellomycetes</taxon>
        <taxon>Filobasidiales</taxon>
        <taxon>Filobasidiaceae</taxon>
        <taxon>Filobasidium</taxon>
    </lineage>
</organism>
<feature type="region of interest" description="Disordered" evidence="1">
    <location>
        <begin position="253"/>
        <end position="282"/>
    </location>
</feature>
<evidence type="ECO:0000313" key="3">
    <source>
        <dbReference type="EMBL" id="KAG7562361.1"/>
    </source>
</evidence>
<accession>A0A8K0JT99</accession>
<dbReference type="Pfam" id="PF12706">
    <property type="entry name" value="Lactamase_B_2"/>
    <property type="match status" value="1"/>
</dbReference>
<reference evidence="3" key="1">
    <citation type="submission" date="2020-04" db="EMBL/GenBank/DDBJ databases">
        <title>Analysis of mating type loci in Filobasidium floriforme.</title>
        <authorList>
            <person name="Nowrousian M."/>
        </authorList>
    </citation>
    <scope>NUCLEOTIDE SEQUENCE</scope>
    <source>
        <strain evidence="3">CBS 6242</strain>
    </source>
</reference>
<dbReference type="GO" id="GO:0070292">
    <property type="term" value="P:N-acylphosphatidylethanolamine metabolic process"/>
    <property type="evidence" value="ECO:0007669"/>
    <property type="project" value="TreeGrafter"/>
</dbReference>
<dbReference type="InterPro" id="IPR036866">
    <property type="entry name" value="RibonucZ/Hydroxyglut_hydro"/>
</dbReference>
<feature type="domain" description="Metallo-beta-lactamase" evidence="2">
    <location>
        <begin position="149"/>
        <end position="246"/>
    </location>
</feature>
<keyword evidence="4" id="KW-1185">Reference proteome</keyword>